<dbReference type="EMBL" id="HBJA01052977">
    <property type="protein sequence ID" value="CAE0807646.1"/>
    <property type="molecule type" value="Transcribed_RNA"/>
</dbReference>
<proteinExistence type="predicted"/>
<accession>A0A7S4FQV5</accession>
<protein>
    <submittedName>
        <fullName evidence="1">Uncharacterized protein</fullName>
    </submittedName>
</protein>
<dbReference type="AlphaFoldDB" id="A0A7S4FQV5"/>
<reference evidence="1" key="1">
    <citation type="submission" date="2021-01" db="EMBL/GenBank/DDBJ databases">
        <authorList>
            <person name="Corre E."/>
            <person name="Pelletier E."/>
            <person name="Niang G."/>
            <person name="Scheremetjew M."/>
            <person name="Finn R."/>
            <person name="Kale V."/>
            <person name="Holt S."/>
            <person name="Cochrane G."/>
            <person name="Meng A."/>
            <person name="Brown T."/>
            <person name="Cohen L."/>
        </authorList>
    </citation>
    <scope>NUCLEOTIDE SEQUENCE</scope>
    <source>
        <strain evidence="1">CCMP1594</strain>
    </source>
</reference>
<organism evidence="1">
    <name type="scientific">Eutreptiella gymnastica</name>
    <dbReference type="NCBI Taxonomy" id="73025"/>
    <lineage>
        <taxon>Eukaryota</taxon>
        <taxon>Discoba</taxon>
        <taxon>Euglenozoa</taxon>
        <taxon>Euglenida</taxon>
        <taxon>Spirocuta</taxon>
        <taxon>Euglenophyceae</taxon>
        <taxon>Eutreptiales</taxon>
        <taxon>Eutreptiaceae</taxon>
        <taxon>Eutreptiella</taxon>
    </lineage>
</organism>
<sequence>MPTTPSTTHEPEGMQLQWLQVCGAQHCSPHERISILEVGRSQQLALAKISPTDICFTLSRFTIYMNHTQNTDIFSSAEKLTGKNLYPWLHHKILQSPTRALPSFWATTA</sequence>
<name>A0A7S4FQV5_9EUGL</name>
<gene>
    <name evidence="1" type="ORF">EGYM00163_LOCUS18775</name>
</gene>
<evidence type="ECO:0000313" key="1">
    <source>
        <dbReference type="EMBL" id="CAE0807646.1"/>
    </source>
</evidence>